<dbReference type="GO" id="GO:0006099">
    <property type="term" value="P:tricarboxylic acid cycle"/>
    <property type="evidence" value="ECO:0007669"/>
    <property type="project" value="TreeGrafter"/>
</dbReference>
<accession>A0A0F9N2U8</accession>
<feature type="domain" description="CoA-binding" evidence="3">
    <location>
        <begin position="4"/>
        <end position="101"/>
    </location>
</feature>
<dbReference type="PANTHER" id="PTHR11117">
    <property type="entry name" value="SUCCINYL-COA LIGASE SUBUNIT ALPHA"/>
    <property type="match status" value="1"/>
</dbReference>
<dbReference type="InterPro" id="IPR005810">
    <property type="entry name" value="CoA_lig_alpha"/>
</dbReference>
<dbReference type="GO" id="GO:0009361">
    <property type="term" value="C:succinate-CoA ligase complex (ADP-forming)"/>
    <property type="evidence" value="ECO:0007669"/>
    <property type="project" value="TreeGrafter"/>
</dbReference>
<evidence type="ECO:0000259" key="3">
    <source>
        <dbReference type="SMART" id="SM00881"/>
    </source>
</evidence>
<evidence type="ECO:0000256" key="2">
    <source>
        <dbReference type="ARBA" id="ARBA00022741"/>
    </source>
</evidence>
<dbReference type="PIRSF" id="PIRSF001553">
    <property type="entry name" value="SucCS_alpha"/>
    <property type="match status" value="1"/>
</dbReference>
<dbReference type="InterPro" id="IPR036291">
    <property type="entry name" value="NAD(P)-bd_dom_sf"/>
</dbReference>
<dbReference type="SUPFAM" id="SSF51735">
    <property type="entry name" value="NAD(P)-binding Rossmann-fold domains"/>
    <property type="match status" value="1"/>
</dbReference>
<protein>
    <recommendedName>
        <fullName evidence="3">CoA-binding domain-containing protein</fullName>
    </recommendedName>
</protein>
<organism evidence="4">
    <name type="scientific">marine sediment metagenome</name>
    <dbReference type="NCBI Taxonomy" id="412755"/>
    <lineage>
        <taxon>unclassified sequences</taxon>
        <taxon>metagenomes</taxon>
        <taxon>ecological metagenomes</taxon>
    </lineage>
</organism>
<dbReference type="PANTHER" id="PTHR11117:SF2">
    <property type="entry name" value="SUCCINATE--COA LIGASE [ADP_GDP-FORMING] SUBUNIT ALPHA, MITOCHONDRIAL"/>
    <property type="match status" value="1"/>
</dbReference>
<keyword evidence="2" id="KW-0547">Nucleotide-binding</keyword>
<dbReference type="SMART" id="SM00881">
    <property type="entry name" value="CoA_binding"/>
    <property type="match status" value="1"/>
</dbReference>
<name>A0A0F9N2U8_9ZZZZ</name>
<evidence type="ECO:0000256" key="1">
    <source>
        <dbReference type="ARBA" id="ARBA00022598"/>
    </source>
</evidence>
<dbReference type="FunFam" id="3.40.50.720:FF:000277">
    <property type="entry name" value="Succinate--CoA ligase [ADP-forming] subunit alpha"/>
    <property type="match status" value="1"/>
</dbReference>
<dbReference type="GO" id="GO:0004776">
    <property type="term" value="F:succinate-CoA ligase (GDP-forming) activity"/>
    <property type="evidence" value="ECO:0007669"/>
    <property type="project" value="TreeGrafter"/>
</dbReference>
<dbReference type="SUPFAM" id="SSF52210">
    <property type="entry name" value="Succinyl-CoA synthetase domains"/>
    <property type="match status" value="1"/>
</dbReference>
<dbReference type="AlphaFoldDB" id="A0A0F9N2U8"/>
<comment type="caution">
    <text evidence="4">The sequence shown here is derived from an EMBL/GenBank/DDBJ whole genome shotgun (WGS) entry which is preliminary data.</text>
</comment>
<dbReference type="InterPro" id="IPR003781">
    <property type="entry name" value="CoA-bd"/>
</dbReference>
<gene>
    <name evidence="4" type="ORF">LCGC14_1001870</name>
</gene>
<proteinExistence type="predicted"/>
<evidence type="ECO:0000313" key="4">
    <source>
        <dbReference type="EMBL" id="KKN13875.1"/>
    </source>
</evidence>
<dbReference type="Gene3D" id="3.40.50.720">
    <property type="entry name" value="NAD(P)-binding Rossmann-like Domain"/>
    <property type="match status" value="1"/>
</dbReference>
<dbReference type="GO" id="GO:0000166">
    <property type="term" value="F:nucleotide binding"/>
    <property type="evidence" value="ECO:0007669"/>
    <property type="project" value="UniProtKB-KW"/>
</dbReference>
<dbReference type="InterPro" id="IPR016102">
    <property type="entry name" value="Succinyl-CoA_synth-like"/>
</dbReference>
<dbReference type="InterPro" id="IPR005811">
    <property type="entry name" value="SUCC_ACL_C"/>
</dbReference>
<keyword evidence="1" id="KW-0436">Ligase</keyword>
<dbReference type="GO" id="GO:0004775">
    <property type="term" value="F:succinate-CoA ligase (ADP-forming) activity"/>
    <property type="evidence" value="ECO:0007669"/>
    <property type="project" value="TreeGrafter"/>
</dbReference>
<dbReference type="Pfam" id="PF00549">
    <property type="entry name" value="Ligase_CoA"/>
    <property type="match status" value="1"/>
</dbReference>
<reference evidence="4" key="1">
    <citation type="journal article" date="2015" name="Nature">
        <title>Complex archaea that bridge the gap between prokaryotes and eukaryotes.</title>
        <authorList>
            <person name="Spang A."/>
            <person name="Saw J.H."/>
            <person name="Jorgensen S.L."/>
            <person name="Zaremba-Niedzwiedzka K."/>
            <person name="Martijn J."/>
            <person name="Lind A.E."/>
            <person name="van Eijk R."/>
            <person name="Schleper C."/>
            <person name="Guy L."/>
            <person name="Ettema T.J."/>
        </authorList>
    </citation>
    <scope>NUCLEOTIDE SEQUENCE</scope>
</reference>
<dbReference type="PRINTS" id="PR01798">
    <property type="entry name" value="SCOASYNTHASE"/>
</dbReference>
<dbReference type="Pfam" id="PF02629">
    <property type="entry name" value="CoA_binding"/>
    <property type="match status" value="1"/>
</dbReference>
<sequence length="301" mass="31942">MAILVNEKSRVVVQGITGREGMVRTRLMKDYGTCVVAGVTPGKGGGEIHGVPVFDSVEEARESAGQIDISVIFVPAFLVKNAALEAIDAGVKLLVLVPDRVPIFDVLEIIRLARDRGARFVGPNTLGLVSPGKAVLGMIGGRAERAKEWFRPGDIGVSSRSGGMTSAISYYLTEEGLGQSTIVHVGGDAILGLSHPEIMELFEKDGETRMVVMFGEIGTTQEERVADLIETGKFTKPLIAFIGGKAAKSGTRFSHAGAIVEGSRGSYESKVKRLKEVGVHVADSVSDIPKIAKKLKNEKGG</sequence>
<dbReference type="Gene3D" id="3.40.50.261">
    <property type="entry name" value="Succinyl-CoA synthetase domains"/>
    <property type="match status" value="1"/>
</dbReference>
<dbReference type="EMBL" id="LAZR01003874">
    <property type="protein sequence ID" value="KKN13875.1"/>
    <property type="molecule type" value="Genomic_DNA"/>
</dbReference>